<comment type="caution">
    <text evidence="1">The sequence shown here is derived from an EMBL/GenBank/DDBJ whole genome shotgun (WGS) entry which is preliminary data.</text>
</comment>
<dbReference type="AlphaFoldDB" id="A0A0W8FRF9"/>
<organism evidence="1">
    <name type="scientific">hydrocarbon metagenome</name>
    <dbReference type="NCBI Taxonomy" id="938273"/>
    <lineage>
        <taxon>unclassified sequences</taxon>
        <taxon>metagenomes</taxon>
        <taxon>ecological metagenomes</taxon>
    </lineage>
</organism>
<reference evidence="1" key="1">
    <citation type="journal article" date="2015" name="Proc. Natl. Acad. Sci. U.S.A.">
        <title>Networks of energetic and metabolic interactions define dynamics in microbial communities.</title>
        <authorList>
            <person name="Embree M."/>
            <person name="Liu J.K."/>
            <person name="Al-Bassam M.M."/>
            <person name="Zengler K."/>
        </authorList>
    </citation>
    <scope>NUCLEOTIDE SEQUENCE</scope>
</reference>
<gene>
    <name evidence="1" type="ORF">ASZ90_006716</name>
</gene>
<accession>A0A0W8FRF9</accession>
<name>A0A0W8FRF9_9ZZZZ</name>
<dbReference type="EMBL" id="LNQE01000903">
    <property type="protein sequence ID" value="KUG23512.1"/>
    <property type="molecule type" value="Genomic_DNA"/>
</dbReference>
<evidence type="ECO:0000313" key="1">
    <source>
        <dbReference type="EMBL" id="KUG23512.1"/>
    </source>
</evidence>
<proteinExistence type="predicted"/>
<protein>
    <submittedName>
        <fullName evidence="1">Uncharacterized protein</fullName>
    </submittedName>
</protein>
<sequence>MYRISPSAKAIKHKGSLLKLFEQTNSHFINRFTPDEWEQFQEYLNRLELP</sequence>